<dbReference type="AlphaFoldDB" id="A0A2D0KKI6"/>
<dbReference type="Proteomes" id="UP000222366">
    <property type="component" value="Unassembled WGS sequence"/>
</dbReference>
<evidence type="ECO:0000256" key="1">
    <source>
        <dbReference type="SAM" id="Phobius"/>
    </source>
</evidence>
<proteinExistence type="predicted"/>
<keyword evidence="1" id="KW-0812">Transmembrane</keyword>
<feature type="transmembrane region" description="Helical" evidence="1">
    <location>
        <begin position="43"/>
        <end position="61"/>
    </location>
</feature>
<feature type="transmembrane region" description="Helical" evidence="1">
    <location>
        <begin position="12"/>
        <end position="31"/>
    </location>
</feature>
<keyword evidence="1" id="KW-1133">Transmembrane helix</keyword>
<evidence type="ECO:0000313" key="3">
    <source>
        <dbReference type="Proteomes" id="UP000222366"/>
    </source>
</evidence>
<dbReference type="EMBL" id="NJAJ01000041">
    <property type="protein sequence ID" value="PHM63951.1"/>
    <property type="molecule type" value="Genomic_DNA"/>
</dbReference>
<protein>
    <submittedName>
        <fullName evidence="2">Uncharacterized protein</fullName>
    </submittedName>
</protein>
<organism evidence="2 3">
    <name type="scientific">Xenorhabdus stockiae</name>
    <dbReference type="NCBI Taxonomy" id="351614"/>
    <lineage>
        <taxon>Bacteria</taxon>
        <taxon>Pseudomonadati</taxon>
        <taxon>Pseudomonadota</taxon>
        <taxon>Gammaproteobacteria</taxon>
        <taxon>Enterobacterales</taxon>
        <taxon>Morganellaceae</taxon>
        <taxon>Xenorhabdus</taxon>
    </lineage>
</organism>
<accession>A0A2D0KKI6</accession>
<evidence type="ECO:0000313" key="2">
    <source>
        <dbReference type="EMBL" id="PHM63951.1"/>
    </source>
</evidence>
<reference evidence="2 3" key="1">
    <citation type="journal article" date="2017" name="Nat. Microbiol.">
        <title>Natural product diversity associated with the nematode symbionts Photorhabdus and Xenorhabdus.</title>
        <authorList>
            <person name="Tobias N.J."/>
            <person name="Wolff H."/>
            <person name="Djahanschiri B."/>
            <person name="Grundmann F."/>
            <person name="Kronenwerth M."/>
            <person name="Shi Y.M."/>
            <person name="Simonyi S."/>
            <person name="Grun P."/>
            <person name="Shapiro-Ilan D."/>
            <person name="Pidot S.J."/>
            <person name="Stinear T.P."/>
            <person name="Ebersberger I."/>
            <person name="Bode H.B."/>
        </authorList>
    </citation>
    <scope>NUCLEOTIDE SEQUENCE [LARGE SCALE GENOMIC DNA]</scope>
    <source>
        <strain evidence="2 3">DSM 17904</strain>
    </source>
</reference>
<name>A0A2D0KKI6_9GAMM</name>
<keyword evidence="3" id="KW-1185">Reference proteome</keyword>
<comment type="caution">
    <text evidence="2">The sequence shown here is derived from an EMBL/GenBank/DDBJ whole genome shotgun (WGS) entry which is preliminary data.</text>
</comment>
<keyword evidence="1" id="KW-0472">Membrane</keyword>
<gene>
    <name evidence="2" type="ORF">Xsto_03481</name>
</gene>
<sequence length="62" mass="6993">MEVIYDLYIFYIGYILGIPSAMAGISCIFSAIKTKNKGNKKAFAIFAILFLYPPIVCVYEVF</sequence>